<proteinExistence type="predicted"/>
<evidence type="ECO:0000313" key="1">
    <source>
        <dbReference type="EMBL" id="QDV55668.1"/>
    </source>
</evidence>
<evidence type="ECO:0000313" key="2">
    <source>
        <dbReference type="Proteomes" id="UP000316770"/>
    </source>
</evidence>
<dbReference type="EMBL" id="CP036318">
    <property type="protein sequence ID" value="QDV55668.1"/>
    <property type="molecule type" value="Genomic_DNA"/>
</dbReference>
<gene>
    <name evidence="1" type="ORF">Mal33_16470</name>
</gene>
<keyword evidence="2" id="KW-1185">Reference proteome</keyword>
<name>A0A518IRE8_9BACT</name>
<protein>
    <submittedName>
        <fullName evidence="1">Uncharacterized protein</fullName>
    </submittedName>
</protein>
<dbReference type="Proteomes" id="UP000316770">
    <property type="component" value="Chromosome"/>
</dbReference>
<accession>A0A518IRE8</accession>
<reference evidence="1 2" key="1">
    <citation type="submission" date="2019-02" db="EMBL/GenBank/DDBJ databases">
        <title>Deep-cultivation of Planctomycetes and their phenomic and genomic characterization uncovers novel biology.</title>
        <authorList>
            <person name="Wiegand S."/>
            <person name="Jogler M."/>
            <person name="Boedeker C."/>
            <person name="Pinto D."/>
            <person name="Vollmers J."/>
            <person name="Rivas-Marin E."/>
            <person name="Kohn T."/>
            <person name="Peeters S.H."/>
            <person name="Heuer A."/>
            <person name="Rast P."/>
            <person name="Oberbeckmann S."/>
            <person name="Bunk B."/>
            <person name="Jeske O."/>
            <person name="Meyerdierks A."/>
            <person name="Storesund J.E."/>
            <person name="Kallscheuer N."/>
            <person name="Luecker S."/>
            <person name="Lage O.M."/>
            <person name="Pohl T."/>
            <person name="Merkel B.J."/>
            <person name="Hornburger P."/>
            <person name="Mueller R.-W."/>
            <person name="Bruemmer F."/>
            <person name="Labrenz M."/>
            <person name="Spormann A.M."/>
            <person name="Op den Camp H."/>
            <person name="Overmann J."/>
            <person name="Amann R."/>
            <person name="Jetten M.S.M."/>
            <person name="Mascher T."/>
            <person name="Medema M.H."/>
            <person name="Devos D.P."/>
            <person name="Kaster A.-K."/>
            <person name="Ovreas L."/>
            <person name="Rohde M."/>
            <person name="Galperin M.Y."/>
            <person name="Jogler C."/>
        </authorList>
    </citation>
    <scope>NUCLEOTIDE SEQUENCE [LARGE SCALE GENOMIC DNA]</scope>
    <source>
        <strain evidence="1 2">Mal33</strain>
    </source>
</reference>
<organism evidence="1 2">
    <name type="scientific">Rosistilla oblonga</name>
    <dbReference type="NCBI Taxonomy" id="2527990"/>
    <lineage>
        <taxon>Bacteria</taxon>
        <taxon>Pseudomonadati</taxon>
        <taxon>Planctomycetota</taxon>
        <taxon>Planctomycetia</taxon>
        <taxon>Pirellulales</taxon>
        <taxon>Pirellulaceae</taxon>
        <taxon>Rosistilla</taxon>
    </lineage>
</organism>
<dbReference type="AlphaFoldDB" id="A0A518IRE8"/>
<sequence length="36" mass="4201">MNPAFQSIFRNFAFRSFFAKGPCLFLLTCVRRGELD</sequence>